<feature type="domain" description="EF-hand" evidence="1">
    <location>
        <begin position="17"/>
        <end position="52"/>
    </location>
</feature>
<name>A0ABR2H4Z8_9EUKA</name>
<dbReference type="EMBL" id="JAPFFF010000042">
    <property type="protein sequence ID" value="KAK8841211.1"/>
    <property type="molecule type" value="Genomic_DNA"/>
</dbReference>
<reference evidence="2 3" key="1">
    <citation type="submission" date="2024-04" db="EMBL/GenBank/DDBJ databases">
        <title>Tritrichomonas musculus Genome.</title>
        <authorList>
            <person name="Alves-Ferreira E."/>
            <person name="Grigg M."/>
            <person name="Lorenzi H."/>
            <person name="Galac M."/>
        </authorList>
    </citation>
    <scope>NUCLEOTIDE SEQUENCE [LARGE SCALE GENOMIC DNA]</scope>
    <source>
        <strain evidence="2 3">EAF2021</strain>
    </source>
</reference>
<comment type="caution">
    <text evidence="2">The sequence shown here is derived from an EMBL/GenBank/DDBJ whole genome shotgun (WGS) entry which is preliminary data.</text>
</comment>
<dbReference type="InterPro" id="IPR011992">
    <property type="entry name" value="EF-hand-dom_pair"/>
</dbReference>
<dbReference type="PANTHER" id="PTHR20875">
    <property type="entry name" value="EF-HAND CALCIUM-BINDING DOMAIN-CONTAINING PROTEIN 6-RELATED"/>
    <property type="match status" value="1"/>
</dbReference>
<evidence type="ECO:0000259" key="1">
    <source>
        <dbReference type="PROSITE" id="PS50222"/>
    </source>
</evidence>
<evidence type="ECO:0000313" key="2">
    <source>
        <dbReference type="EMBL" id="KAK8841211.1"/>
    </source>
</evidence>
<keyword evidence="3" id="KW-1185">Reference proteome</keyword>
<organism evidence="2 3">
    <name type="scientific">Tritrichomonas musculus</name>
    <dbReference type="NCBI Taxonomy" id="1915356"/>
    <lineage>
        <taxon>Eukaryota</taxon>
        <taxon>Metamonada</taxon>
        <taxon>Parabasalia</taxon>
        <taxon>Tritrichomonadida</taxon>
        <taxon>Tritrichomonadidae</taxon>
        <taxon>Tritrichomonas</taxon>
    </lineage>
</organism>
<dbReference type="InterPro" id="IPR052603">
    <property type="entry name" value="EFCB6"/>
</dbReference>
<accession>A0ABR2H4Z8</accession>
<evidence type="ECO:0000313" key="3">
    <source>
        <dbReference type="Proteomes" id="UP001470230"/>
    </source>
</evidence>
<dbReference type="SUPFAM" id="SSF47473">
    <property type="entry name" value="EF-hand"/>
    <property type="match status" value="3"/>
</dbReference>
<sequence>MTNVNSILLSLKKSLAIRGSDIDEVIEDFDRRHSGQISSIQFQRLISSCGVFLPPQEYEYVLKSFLTSNNMVDLNRFSEAVKNSHEEVKSIGDIMKSNLIDLHNRLSQRNTSLRDILRPYDRNNRGLINKYDFLRAVGSFPSSQAISEAFSKDGLIVLSNLLQEYEKLDNNANTKPNSNQTQAQISNKTRPNAIDNAFSQSLARNLDLRSTFFNNDRLKSGKMSQFHFQNALNSAGLQLTPNDTAAITRYYQCDYDLIDYFHFLRDEEQYRKTHSRPTNASTNTNPIQPLNLNEIQKRISTILLQRKVHPSQIFPPNSNRLTKFQFSSSLRQAGLMISLQEIDSIANSFECEDDKNIVNVSRFIGAIQSLMSSVTAATIRPSQSLSGVRQRNNLSSFVDIEAVLRKIAQSLRAKNIQLAPRFQKFDREKSGEFNVSLVNAVIKNVGIDPLNDAELEALQSNFPGNVYPNIQWEPFTTAVDPQIQPITATINTMSSTFSMENDTVSKRESFIPSEVLPLLQYIRQTSDRYSMNMLDEFRLLDRLRVGFVQPTVFVSFMSHNFPKLNRNHVDELLKRYGASEFHYIDFCIDIDKVGSNRDKNASSLHPANISVGGCEANSRPILSKSDTESYQTILQKLKAFCTMKMLSPLEIFTQHDTSKFGFVLKNHLEGCFNYMQIPVTKDEVNLLIRMFNDKDHEERVYYRQIVQDIEKTQINPARAKWLLYEPQMKNDAAESAVKLVAMIRGKLDGRNRSIRMYFRDAQRGRMMSKDEFLSRLQTLNIVIQGDDLDVLLEKYSRKPQNADFQQSSSDLVDWESFVNDVENSRIF</sequence>
<gene>
    <name evidence="2" type="ORF">M9Y10_027411</name>
</gene>
<protein>
    <recommendedName>
        <fullName evidence="1">EF-hand domain-containing protein</fullName>
    </recommendedName>
</protein>
<dbReference type="InterPro" id="IPR002048">
    <property type="entry name" value="EF_hand_dom"/>
</dbReference>
<dbReference type="Gene3D" id="1.10.238.10">
    <property type="entry name" value="EF-hand"/>
    <property type="match status" value="4"/>
</dbReference>
<dbReference type="PANTHER" id="PTHR20875:SF0">
    <property type="entry name" value="GH12158P"/>
    <property type="match status" value="1"/>
</dbReference>
<dbReference type="SMART" id="SM00054">
    <property type="entry name" value="EFh"/>
    <property type="match status" value="2"/>
</dbReference>
<proteinExistence type="predicted"/>
<dbReference type="Proteomes" id="UP001470230">
    <property type="component" value="Unassembled WGS sequence"/>
</dbReference>
<dbReference type="PROSITE" id="PS50222">
    <property type="entry name" value="EF_HAND_2"/>
    <property type="match status" value="1"/>
</dbReference>